<feature type="compositionally biased region" description="Polar residues" evidence="1">
    <location>
        <begin position="576"/>
        <end position="589"/>
    </location>
</feature>
<dbReference type="AlphaFoldDB" id="A0AAE1G3V8"/>
<feature type="compositionally biased region" description="Basic residues" evidence="1">
    <location>
        <begin position="663"/>
        <end position="684"/>
    </location>
</feature>
<keyword evidence="3" id="KW-1185">Reference proteome</keyword>
<feature type="region of interest" description="Disordered" evidence="1">
    <location>
        <begin position="654"/>
        <end position="684"/>
    </location>
</feature>
<evidence type="ECO:0000256" key="1">
    <source>
        <dbReference type="SAM" id="MobiDB-lite"/>
    </source>
</evidence>
<comment type="caution">
    <text evidence="2">The sequence shown here is derived from an EMBL/GenBank/DDBJ whole genome shotgun (WGS) entry which is preliminary data.</text>
</comment>
<organism evidence="2 3">
    <name type="scientific">Petrolisthes cinctipes</name>
    <name type="common">Flat porcelain crab</name>
    <dbReference type="NCBI Taxonomy" id="88211"/>
    <lineage>
        <taxon>Eukaryota</taxon>
        <taxon>Metazoa</taxon>
        <taxon>Ecdysozoa</taxon>
        <taxon>Arthropoda</taxon>
        <taxon>Crustacea</taxon>
        <taxon>Multicrustacea</taxon>
        <taxon>Malacostraca</taxon>
        <taxon>Eumalacostraca</taxon>
        <taxon>Eucarida</taxon>
        <taxon>Decapoda</taxon>
        <taxon>Pleocyemata</taxon>
        <taxon>Anomura</taxon>
        <taxon>Galatheoidea</taxon>
        <taxon>Porcellanidae</taxon>
        <taxon>Petrolisthes</taxon>
    </lineage>
</organism>
<feature type="region of interest" description="Disordered" evidence="1">
    <location>
        <begin position="491"/>
        <end position="516"/>
    </location>
</feature>
<feature type="compositionally biased region" description="Basic and acidic residues" evidence="1">
    <location>
        <begin position="328"/>
        <end position="367"/>
    </location>
</feature>
<feature type="compositionally biased region" description="Polar residues" evidence="1">
    <location>
        <begin position="39"/>
        <end position="52"/>
    </location>
</feature>
<feature type="region of interest" description="Disordered" evidence="1">
    <location>
        <begin position="576"/>
        <end position="641"/>
    </location>
</feature>
<dbReference type="Proteomes" id="UP001286313">
    <property type="component" value="Unassembled WGS sequence"/>
</dbReference>
<evidence type="ECO:0000313" key="2">
    <source>
        <dbReference type="EMBL" id="KAK3885630.1"/>
    </source>
</evidence>
<evidence type="ECO:0000313" key="3">
    <source>
        <dbReference type="Proteomes" id="UP001286313"/>
    </source>
</evidence>
<sequence length="684" mass="74892">MHPPPHSSVVKGLNHGSPMYLARPGQSGHSGVPSHHSKSTPQDLSAHGTTGSEKAGPLELTPHSSSHHKPLPHIHTVVSPNVSGNQIGTLLPAHQTDRGSYYRMPDSVINVQGPAAVLVSSMGEVGVSSHPHVSQAALIHAQSSLPVHTTAANLTTMPPISLAATVSVPGGVNLASAANLTQNHLMPNECLPTPHMVSGCAVSEASLRDVKKEKGDQLEGMRLPGESQQVAGPQRDLVRQALQAVVTNPQHKTGNDQEVIEYNYTAGDIAELLMMNIQVNASLQAINKGSGTPEAGTGQVVMLQPAAVDETNSLQQQPLTPKQRRRPKLSEDGHIERRVRIAMRMREKRATESDDQKKVRRIREAERMRRKRATEDDDSKKARRCEAAARARNRRATMSLEERIMDRQRAADRMRLRRATESEEVKTLRRLKAAERMRKRRATETPEQRNIRRQQIAMRMKARRKCKSEGSINGDEEAEIIPITRSITTRYGKTSSSANSVTSPESSEPVTSVDSEQSVHISTPQNVTTASHVFVPSTIGVGGSIALLQVDPSSAMPIAHSSGLSTVDVSHLSQPLSLQKSASTTTQDQEMPRPLSLQKHTPASTAAPGSAVALSTMTTMSHGSSEPLHLHKGTSYHHHQHLPHLLHYHHPLTSTQQQQANHHLSHHHHHHHHPHHHLQQRHQH</sequence>
<feature type="compositionally biased region" description="Basic residues" evidence="1">
    <location>
        <begin position="630"/>
        <end position="641"/>
    </location>
</feature>
<protein>
    <submittedName>
        <fullName evidence="2">Uncharacterized protein</fullName>
    </submittedName>
</protein>
<dbReference type="EMBL" id="JAWQEG010000782">
    <property type="protein sequence ID" value="KAK3885630.1"/>
    <property type="molecule type" value="Genomic_DNA"/>
</dbReference>
<proteinExistence type="predicted"/>
<gene>
    <name evidence="2" type="ORF">Pcinc_010164</name>
</gene>
<accession>A0AAE1G3V8</accession>
<name>A0AAE1G3V8_PETCI</name>
<reference evidence="2" key="1">
    <citation type="submission" date="2023-10" db="EMBL/GenBank/DDBJ databases">
        <title>Genome assemblies of two species of porcelain crab, Petrolisthes cinctipes and Petrolisthes manimaculis (Anomura: Porcellanidae).</title>
        <authorList>
            <person name="Angst P."/>
        </authorList>
    </citation>
    <scope>NUCLEOTIDE SEQUENCE</scope>
    <source>
        <strain evidence="2">PB745_01</strain>
        <tissue evidence="2">Gill</tissue>
    </source>
</reference>
<feature type="region of interest" description="Disordered" evidence="1">
    <location>
        <begin position="1"/>
        <end position="80"/>
    </location>
</feature>
<feature type="compositionally biased region" description="Polar residues" evidence="1">
    <location>
        <begin position="613"/>
        <end position="624"/>
    </location>
</feature>
<feature type="region of interest" description="Disordered" evidence="1">
    <location>
        <begin position="309"/>
        <end position="384"/>
    </location>
</feature>
<feature type="compositionally biased region" description="Polar residues" evidence="1">
    <location>
        <begin position="310"/>
        <end position="320"/>
    </location>
</feature>